<proteinExistence type="predicted"/>
<accession>A0A5B7GW65</accession>
<gene>
    <name evidence="2" type="ORF">E2C01_054881</name>
</gene>
<evidence type="ECO:0000313" key="3">
    <source>
        <dbReference type="Proteomes" id="UP000324222"/>
    </source>
</evidence>
<evidence type="ECO:0000256" key="1">
    <source>
        <dbReference type="SAM" id="Coils"/>
    </source>
</evidence>
<organism evidence="2 3">
    <name type="scientific">Portunus trituberculatus</name>
    <name type="common">Swimming crab</name>
    <name type="synonym">Neptunus trituberculatus</name>
    <dbReference type="NCBI Taxonomy" id="210409"/>
    <lineage>
        <taxon>Eukaryota</taxon>
        <taxon>Metazoa</taxon>
        <taxon>Ecdysozoa</taxon>
        <taxon>Arthropoda</taxon>
        <taxon>Crustacea</taxon>
        <taxon>Multicrustacea</taxon>
        <taxon>Malacostraca</taxon>
        <taxon>Eumalacostraca</taxon>
        <taxon>Eucarida</taxon>
        <taxon>Decapoda</taxon>
        <taxon>Pleocyemata</taxon>
        <taxon>Brachyura</taxon>
        <taxon>Eubrachyura</taxon>
        <taxon>Portunoidea</taxon>
        <taxon>Portunidae</taxon>
        <taxon>Portuninae</taxon>
        <taxon>Portunus</taxon>
    </lineage>
</organism>
<feature type="coiled-coil region" evidence="1">
    <location>
        <begin position="39"/>
        <end position="80"/>
    </location>
</feature>
<sequence>MTQMAKADLQVVNAVRVMREDWHMTTETMKHVESLQSKAEREKKVTSQVQQMYTELEEERKLMKQELSLLKKAYKEAQEGKVEIPQYHE</sequence>
<evidence type="ECO:0000313" key="2">
    <source>
        <dbReference type="EMBL" id="MPC60824.1"/>
    </source>
</evidence>
<dbReference type="Proteomes" id="UP000324222">
    <property type="component" value="Unassembled WGS sequence"/>
</dbReference>
<keyword evidence="1" id="KW-0175">Coiled coil</keyword>
<keyword evidence="3" id="KW-1185">Reference proteome</keyword>
<dbReference type="OrthoDB" id="10254988at2759"/>
<comment type="caution">
    <text evidence="2">The sequence shown here is derived from an EMBL/GenBank/DDBJ whole genome shotgun (WGS) entry which is preliminary data.</text>
</comment>
<dbReference type="EMBL" id="VSRR010017935">
    <property type="protein sequence ID" value="MPC60824.1"/>
    <property type="molecule type" value="Genomic_DNA"/>
</dbReference>
<name>A0A5B7GW65_PORTR</name>
<dbReference type="AlphaFoldDB" id="A0A5B7GW65"/>
<protein>
    <submittedName>
        <fullName evidence="2">Uncharacterized protein</fullName>
    </submittedName>
</protein>
<reference evidence="2 3" key="1">
    <citation type="submission" date="2019-05" db="EMBL/GenBank/DDBJ databases">
        <title>Another draft genome of Portunus trituberculatus and its Hox gene families provides insights of decapod evolution.</title>
        <authorList>
            <person name="Jeong J.-H."/>
            <person name="Song I."/>
            <person name="Kim S."/>
            <person name="Choi T."/>
            <person name="Kim D."/>
            <person name="Ryu S."/>
            <person name="Kim W."/>
        </authorList>
    </citation>
    <scope>NUCLEOTIDE SEQUENCE [LARGE SCALE GENOMIC DNA]</scope>
    <source>
        <tissue evidence="2">Muscle</tissue>
    </source>
</reference>